<dbReference type="InterPro" id="IPR002625">
    <property type="entry name" value="Smr_dom"/>
</dbReference>
<evidence type="ECO:0000313" key="2">
    <source>
        <dbReference type="EMBL" id="OZM70875.1"/>
    </source>
</evidence>
<comment type="caution">
    <text evidence="2">The sequence shown here is derived from an EMBL/GenBank/DDBJ whole genome shotgun (WGS) entry which is preliminary data.</text>
</comment>
<name>A0A263D0J0_9PSEU</name>
<dbReference type="Pfam" id="PF01713">
    <property type="entry name" value="Smr"/>
    <property type="match status" value="1"/>
</dbReference>
<dbReference type="AlphaFoldDB" id="A0A263D0J0"/>
<keyword evidence="3" id="KW-1185">Reference proteome</keyword>
<dbReference type="InterPro" id="IPR036063">
    <property type="entry name" value="Smr_dom_sf"/>
</dbReference>
<dbReference type="Gene3D" id="3.30.1370.110">
    <property type="match status" value="1"/>
</dbReference>
<dbReference type="Proteomes" id="UP000242444">
    <property type="component" value="Unassembled WGS sequence"/>
</dbReference>
<sequence length="84" mass="9465">MPDKLTVDLHPLFRSDRDIDKAIRNTIFRAAGEKVPLVEIIPGKGSGKLRSRVLAMLNQPHLKKLYRRVEVAPGNEGMVLVHLK</sequence>
<protein>
    <submittedName>
        <fullName evidence="2">DNA mismatch repair protein MutS</fullName>
    </submittedName>
</protein>
<gene>
    <name evidence="2" type="ORF">CFN78_23135</name>
</gene>
<feature type="domain" description="Smr" evidence="1">
    <location>
        <begin position="1"/>
        <end position="84"/>
    </location>
</feature>
<accession>A0A263D0J0</accession>
<reference evidence="2 3" key="1">
    <citation type="submission" date="2017-07" db="EMBL/GenBank/DDBJ databases">
        <title>Amycolatopsis antarcticus sp. nov., isolated from the surface of an Antarcticus brown macroalga.</title>
        <authorList>
            <person name="Wang J."/>
            <person name="Leiva S."/>
            <person name="Huang J."/>
            <person name="Huang Y."/>
        </authorList>
    </citation>
    <scope>NUCLEOTIDE SEQUENCE [LARGE SCALE GENOMIC DNA]</scope>
    <source>
        <strain evidence="2 3">AU-G6</strain>
    </source>
</reference>
<evidence type="ECO:0000313" key="3">
    <source>
        <dbReference type="Proteomes" id="UP000242444"/>
    </source>
</evidence>
<dbReference type="InParanoid" id="A0A263D0J0"/>
<evidence type="ECO:0000259" key="1">
    <source>
        <dbReference type="PROSITE" id="PS50828"/>
    </source>
</evidence>
<dbReference type="PROSITE" id="PS50828">
    <property type="entry name" value="SMR"/>
    <property type="match status" value="1"/>
</dbReference>
<dbReference type="OrthoDB" id="5784976at2"/>
<organism evidence="2 3">
    <name type="scientific">Amycolatopsis antarctica</name>
    <dbReference type="NCBI Taxonomy" id="1854586"/>
    <lineage>
        <taxon>Bacteria</taxon>
        <taxon>Bacillati</taxon>
        <taxon>Actinomycetota</taxon>
        <taxon>Actinomycetes</taxon>
        <taxon>Pseudonocardiales</taxon>
        <taxon>Pseudonocardiaceae</taxon>
        <taxon>Amycolatopsis</taxon>
    </lineage>
</organism>
<proteinExistence type="predicted"/>
<dbReference type="EMBL" id="NKYE01000017">
    <property type="protein sequence ID" value="OZM70875.1"/>
    <property type="molecule type" value="Genomic_DNA"/>
</dbReference>
<dbReference type="SUPFAM" id="SSF160443">
    <property type="entry name" value="SMR domain-like"/>
    <property type="match status" value="1"/>
</dbReference>